<dbReference type="PANTHER" id="PTHR42718">
    <property type="entry name" value="MAJOR FACILITATOR SUPERFAMILY MULTIDRUG TRANSPORTER MFSC"/>
    <property type="match status" value="1"/>
</dbReference>
<dbReference type="Gene3D" id="1.20.1720.10">
    <property type="entry name" value="Multidrug resistance protein D"/>
    <property type="match status" value="1"/>
</dbReference>
<keyword evidence="3" id="KW-0813">Transport</keyword>
<evidence type="ECO:0000256" key="5">
    <source>
        <dbReference type="ARBA" id="ARBA00022692"/>
    </source>
</evidence>
<protein>
    <submittedName>
        <fullName evidence="10">DHA2 family efflux MFS transporter permease subunit</fullName>
    </submittedName>
</protein>
<dbReference type="RefSeq" id="WP_131173142.1">
    <property type="nucleotide sequence ID" value="NZ_FXTL01000025.1"/>
</dbReference>
<keyword evidence="11" id="KW-1185">Reference proteome</keyword>
<dbReference type="CDD" id="cd17503">
    <property type="entry name" value="MFS_LmrB_MDR_like"/>
    <property type="match status" value="1"/>
</dbReference>
<dbReference type="InterPro" id="IPR004638">
    <property type="entry name" value="EmrB-like"/>
</dbReference>
<evidence type="ECO:0000313" key="11">
    <source>
        <dbReference type="Proteomes" id="UP000291933"/>
    </source>
</evidence>
<feature type="transmembrane region" description="Helical" evidence="8">
    <location>
        <begin position="348"/>
        <end position="367"/>
    </location>
</feature>
<feature type="domain" description="Major facilitator superfamily (MFS) profile" evidence="9">
    <location>
        <begin position="27"/>
        <end position="481"/>
    </location>
</feature>
<keyword evidence="4" id="KW-1003">Cell membrane</keyword>
<dbReference type="PANTHER" id="PTHR42718:SF9">
    <property type="entry name" value="MAJOR FACILITATOR SUPERFAMILY MULTIDRUG TRANSPORTER MFSC"/>
    <property type="match status" value="1"/>
</dbReference>
<organism evidence="10 11">
    <name type="scientific">Propioniciclava tarda</name>
    <dbReference type="NCBI Taxonomy" id="433330"/>
    <lineage>
        <taxon>Bacteria</taxon>
        <taxon>Bacillati</taxon>
        <taxon>Actinomycetota</taxon>
        <taxon>Actinomycetes</taxon>
        <taxon>Propionibacteriales</taxon>
        <taxon>Propionibacteriaceae</taxon>
        <taxon>Propioniciclava</taxon>
    </lineage>
</organism>
<feature type="transmembrane region" description="Helical" evidence="8">
    <location>
        <begin position="97"/>
        <end position="119"/>
    </location>
</feature>
<feature type="transmembrane region" description="Helical" evidence="8">
    <location>
        <begin position="213"/>
        <end position="233"/>
    </location>
</feature>
<sequence>MTITDVAPTIEEAPVASTPTAPGRNRVIPILLVAAFVVILNETAMNVALTRIMDDLQITERLAQWLTTAFMLTMAVVIPTTGWLIERLGTRRAYTTALGLFSLGTLICLVSPTISLLLAGRVVQASGTAIMMPLLMTTLMQLVEPAHRGRVMGNVSMVISVAPAVGPTLSGVLLAVGSWRLIFAVVLPIALAMLFLGRRGLTNVADESGAKLDLWSIPLAVLGFGGAVYGLSLVGDATVPFWEPILAIGIGGAGLIAFIARQLVLQRTDSALLDLRTFTHTSFTLGVGLMALSMMGLFGTIITLPLLLQRAFAMTPLQVGLMMLPGGLLMGVLGPIVGRLYDRVGPRVLLVPALAVVAGVFAALSTLTTASPWWFVLVCHLTMSAAFAFIFTSLFTTALGALPRHLYSYGSASIGTIQQLAGAAGTALFVTVFSMQAQVARTAGASEAASLLAGSHWGFLGAGAVMTAAAITALFLSKPADAPEGIAAH</sequence>
<dbReference type="InterPro" id="IPR020846">
    <property type="entry name" value="MFS_dom"/>
</dbReference>
<feature type="transmembrane region" description="Helical" evidence="8">
    <location>
        <begin position="285"/>
        <end position="308"/>
    </location>
</feature>
<comment type="subcellular location">
    <subcellularLocation>
        <location evidence="1">Cell membrane</location>
        <topology evidence="1">Multi-pass membrane protein</topology>
    </subcellularLocation>
</comment>
<dbReference type="EMBL" id="SDMR01000025">
    <property type="protein sequence ID" value="TBT91480.1"/>
    <property type="molecule type" value="Genomic_DNA"/>
</dbReference>
<dbReference type="AlphaFoldDB" id="A0A4Q9KJQ6"/>
<accession>A0A4Q9KJQ6</accession>
<evidence type="ECO:0000256" key="4">
    <source>
        <dbReference type="ARBA" id="ARBA00022475"/>
    </source>
</evidence>
<evidence type="ECO:0000256" key="7">
    <source>
        <dbReference type="ARBA" id="ARBA00023136"/>
    </source>
</evidence>
<evidence type="ECO:0000259" key="9">
    <source>
        <dbReference type="PROSITE" id="PS50850"/>
    </source>
</evidence>
<evidence type="ECO:0000256" key="8">
    <source>
        <dbReference type="SAM" id="Phobius"/>
    </source>
</evidence>
<keyword evidence="5 8" id="KW-0812">Transmembrane</keyword>
<evidence type="ECO:0000256" key="1">
    <source>
        <dbReference type="ARBA" id="ARBA00004651"/>
    </source>
</evidence>
<comment type="similarity">
    <text evidence="2">Belongs to the major facilitator superfamily. EmrB family.</text>
</comment>
<feature type="transmembrane region" description="Helical" evidence="8">
    <location>
        <begin position="155"/>
        <end position="175"/>
    </location>
</feature>
<dbReference type="NCBIfam" id="TIGR00711">
    <property type="entry name" value="efflux_EmrB"/>
    <property type="match status" value="1"/>
</dbReference>
<keyword evidence="6 8" id="KW-1133">Transmembrane helix</keyword>
<dbReference type="InterPro" id="IPR036259">
    <property type="entry name" value="MFS_trans_sf"/>
</dbReference>
<dbReference type="GO" id="GO:0022857">
    <property type="term" value="F:transmembrane transporter activity"/>
    <property type="evidence" value="ECO:0007669"/>
    <property type="project" value="InterPro"/>
</dbReference>
<feature type="transmembrane region" description="Helical" evidence="8">
    <location>
        <begin position="27"/>
        <end position="50"/>
    </location>
</feature>
<feature type="transmembrane region" description="Helical" evidence="8">
    <location>
        <begin position="320"/>
        <end position="341"/>
    </location>
</feature>
<reference evidence="10 11" key="1">
    <citation type="submission" date="2019-01" db="EMBL/GenBank/DDBJ databases">
        <title>Lactibacter flavus gen. nov., sp. nov., a novel bacterium of the family Propionibacteriaceae isolated from raw milk and dairy products.</title>
        <authorList>
            <person name="Huptas C."/>
            <person name="Wenning M."/>
            <person name="Breitenwieser F."/>
            <person name="Doll E."/>
            <person name="Von Neubeck M."/>
            <person name="Busse H.-J."/>
            <person name="Scherer S."/>
        </authorList>
    </citation>
    <scope>NUCLEOTIDE SEQUENCE [LARGE SCALE GENOMIC DNA]</scope>
    <source>
        <strain evidence="10 11">DSM 22130</strain>
    </source>
</reference>
<dbReference type="SUPFAM" id="SSF103473">
    <property type="entry name" value="MFS general substrate transporter"/>
    <property type="match status" value="1"/>
</dbReference>
<dbReference type="GO" id="GO:0005886">
    <property type="term" value="C:plasma membrane"/>
    <property type="evidence" value="ECO:0007669"/>
    <property type="project" value="UniProtKB-SubCell"/>
</dbReference>
<feature type="transmembrane region" description="Helical" evidence="8">
    <location>
        <begin position="181"/>
        <end position="201"/>
    </location>
</feature>
<feature type="transmembrane region" description="Helical" evidence="8">
    <location>
        <begin position="125"/>
        <end position="143"/>
    </location>
</feature>
<dbReference type="Proteomes" id="UP000291933">
    <property type="component" value="Unassembled WGS sequence"/>
</dbReference>
<gene>
    <name evidence="10" type="ORF">ET996_13780</name>
</gene>
<dbReference type="Pfam" id="PF07690">
    <property type="entry name" value="MFS_1"/>
    <property type="match status" value="1"/>
</dbReference>
<comment type="caution">
    <text evidence="10">The sequence shown here is derived from an EMBL/GenBank/DDBJ whole genome shotgun (WGS) entry which is preliminary data.</text>
</comment>
<evidence type="ECO:0000313" key="10">
    <source>
        <dbReference type="EMBL" id="TBT91480.1"/>
    </source>
</evidence>
<dbReference type="Gene3D" id="1.20.1250.20">
    <property type="entry name" value="MFS general substrate transporter like domains"/>
    <property type="match status" value="1"/>
</dbReference>
<feature type="transmembrane region" description="Helical" evidence="8">
    <location>
        <begin position="62"/>
        <end position="85"/>
    </location>
</feature>
<dbReference type="PRINTS" id="PR01036">
    <property type="entry name" value="TCRTETB"/>
</dbReference>
<dbReference type="InterPro" id="IPR011701">
    <property type="entry name" value="MFS"/>
</dbReference>
<dbReference type="PROSITE" id="PS50850">
    <property type="entry name" value="MFS"/>
    <property type="match status" value="1"/>
</dbReference>
<evidence type="ECO:0000256" key="6">
    <source>
        <dbReference type="ARBA" id="ARBA00022989"/>
    </source>
</evidence>
<evidence type="ECO:0000256" key="3">
    <source>
        <dbReference type="ARBA" id="ARBA00022448"/>
    </source>
</evidence>
<feature type="transmembrane region" description="Helical" evidence="8">
    <location>
        <begin position="245"/>
        <end position="264"/>
    </location>
</feature>
<feature type="transmembrane region" description="Helical" evidence="8">
    <location>
        <begin position="373"/>
        <end position="399"/>
    </location>
</feature>
<dbReference type="OrthoDB" id="9812221at2"/>
<feature type="transmembrane region" description="Helical" evidence="8">
    <location>
        <begin position="457"/>
        <end position="476"/>
    </location>
</feature>
<name>A0A4Q9KJQ6_PROTD</name>
<evidence type="ECO:0000256" key="2">
    <source>
        <dbReference type="ARBA" id="ARBA00008537"/>
    </source>
</evidence>
<keyword evidence="7 8" id="KW-0472">Membrane</keyword>
<proteinExistence type="inferred from homology"/>
<feature type="transmembrane region" description="Helical" evidence="8">
    <location>
        <begin position="420"/>
        <end position="437"/>
    </location>
</feature>